<dbReference type="AlphaFoldDB" id="A0AA36B0K1"/>
<evidence type="ECO:0000313" key="1">
    <source>
        <dbReference type="EMBL" id="CAI9724707.1"/>
    </source>
</evidence>
<evidence type="ECO:0000313" key="2">
    <source>
        <dbReference type="Proteomes" id="UP001162480"/>
    </source>
</evidence>
<name>A0AA36B0K1_OCTVU</name>
<protein>
    <recommendedName>
        <fullName evidence="3">General transcription factor II-I repeat domain-containing protein 2-like</fullName>
    </recommendedName>
</protein>
<keyword evidence="2" id="KW-1185">Reference proteome</keyword>
<dbReference type="PANTHER" id="PTHR45913:SF11">
    <property type="entry name" value="EPM2A-INTERACTING PROTEIN 1"/>
    <property type="match status" value="1"/>
</dbReference>
<gene>
    <name evidence="1" type="ORF">OCTVUL_1B023676</name>
</gene>
<evidence type="ECO:0008006" key="3">
    <source>
        <dbReference type="Google" id="ProtNLM"/>
    </source>
</evidence>
<dbReference type="PANTHER" id="PTHR45913">
    <property type="entry name" value="EPM2A-INTERACTING PROTEIN 1"/>
    <property type="match status" value="1"/>
</dbReference>
<proteinExistence type="predicted"/>
<dbReference type="EMBL" id="OX597819">
    <property type="protein sequence ID" value="CAI9724707.1"/>
    <property type="molecule type" value="Genomic_DNA"/>
</dbReference>
<dbReference type="Proteomes" id="UP001162480">
    <property type="component" value="Chromosome 6"/>
</dbReference>
<reference evidence="1" key="1">
    <citation type="submission" date="2023-08" db="EMBL/GenBank/DDBJ databases">
        <authorList>
            <person name="Alioto T."/>
            <person name="Alioto T."/>
            <person name="Gomez Garrido J."/>
        </authorList>
    </citation>
    <scope>NUCLEOTIDE SEQUENCE</scope>
</reference>
<organism evidence="1 2">
    <name type="scientific">Octopus vulgaris</name>
    <name type="common">Common octopus</name>
    <dbReference type="NCBI Taxonomy" id="6645"/>
    <lineage>
        <taxon>Eukaryota</taxon>
        <taxon>Metazoa</taxon>
        <taxon>Spiralia</taxon>
        <taxon>Lophotrochozoa</taxon>
        <taxon>Mollusca</taxon>
        <taxon>Cephalopoda</taxon>
        <taxon>Coleoidea</taxon>
        <taxon>Octopodiformes</taxon>
        <taxon>Octopoda</taxon>
        <taxon>Incirrata</taxon>
        <taxon>Octopodidae</taxon>
        <taxon>Octopus</taxon>
    </lineage>
</organism>
<sequence length="233" mass="25971">MTSNVTNHEYKYKYFTTEQKQRKVDELKKNLSLQHTFLAKAKSQCEAAVKASFVVAEEIVKSAQPFTKGEFVKSYGMKMCDGLCPDKKQLLANVSISRNTVADWVCEMVNDLKTQLIENGKDFVVYSFAVDETTDTTDTTHLAVFIRGMDSNLFVMEEILDIKSMHGTTRGKDFFEKICQSVTDMKLPWDKLVGLTSDGAPAMCGEKSGQEIALLISILMSCGCDFSHCCAGC</sequence>
<accession>A0AA36B0K1</accession>